<sequence>MFITFEGIEGSGKTTQIQSAAAYLSGRNLPVVVTREPGGTAIGLKIRALLLDPEHHDLDPRAELLLYMADRAHHLSTVVRPAVADRKIVLCDRYFDATLAYQGYARGLDIDFLKTLHSLVLDDFTPDLTLLLDLPPQIGLRRAWRQISAGEREAAETRFEKELVPFHERVRAGYLDMALQSPKRFRIVNAEQDPDIVGRDIRGILSHFFDTRYPPD</sequence>
<dbReference type="GO" id="GO:0006233">
    <property type="term" value="P:dTDP biosynthetic process"/>
    <property type="evidence" value="ECO:0007669"/>
    <property type="project" value="InterPro"/>
</dbReference>
<dbReference type="AlphaFoldDB" id="S7TCB5"/>
<evidence type="ECO:0000256" key="6">
    <source>
        <dbReference type="ARBA" id="ARBA00022741"/>
    </source>
</evidence>
<dbReference type="Gene3D" id="3.40.50.300">
    <property type="entry name" value="P-loop containing nucleotide triphosphate hydrolases"/>
    <property type="match status" value="1"/>
</dbReference>
<organism evidence="14 15">
    <name type="scientific">Desulfococcus multivorans DSM 2059</name>
    <dbReference type="NCBI Taxonomy" id="1121405"/>
    <lineage>
        <taxon>Bacteria</taxon>
        <taxon>Pseudomonadati</taxon>
        <taxon>Thermodesulfobacteriota</taxon>
        <taxon>Desulfobacteria</taxon>
        <taxon>Desulfobacterales</taxon>
        <taxon>Desulfococcaceae</taxon>
        <taxon>Desulfococcus</taxon>
    </lineage>
</organism>
<dbReference type="GO" id="GO:0005524">
    <property type="term" value="F:ATP binding"/>
    <property type="evidence" value="ECO:0007669"/>
    <property type="project" value="UniProtKB-UniRule"/>
</dbReference>
<reference evidence="14 15" key="1">
    <citation type="journal article" date="2013" name="Genome Announc.">
        <title>Draft genome sequences for three mercury-methylating, sulfate-reducing bacteria.</title>
        <authorList>
            <person name="Brown S.D."/>
            <person name="Hurt R.A.Jr."/>
            <person name="Gilmour C.C."/>
            <person name="Elias D.A."/>
        </authorList>
    </citation>
    <scope>NUCLEOTIDE SEQUENCE [LARGE SCALE GENOMIC DNA]</scope>
    <source>
        <strain evidence="14 15">DSM 2059</strain>
    </source>
</reference>
<evidence type="ECO:0000256" key="1">
    <source>
        <dbReference type="ARBA" id="ARBA00009776"/>
    </source>
</evidence>
<comment type="similarity">
    <text evidence="1 12">Belongs to the thymidylate kinase family.</text>
</comment>
<keyword evidence="7 12" id="KW-0418">Kinase</keyword>
<evidence type="ECO:0000256" key="7">
    <source>
        <dbReference type="ARBA" id="ARBA00022777"/>
    </source>
</evidence>
<feature type="domain" description="Thymidylate kinase-like" evidence="13">
    <location>
        <begin position="5"/>
        <end position="201"/>
    </location>
</feature>
<dbReference type="FunFam" id="3.40.50.300:FF:000225">
    <property type="entry name" value="Thymidylate kinase"/>
    <property type="match status" value="1"/>
</dbReference>
<evidence type="ECO:0000256" key="5">
    <source>
        <dbReference type="ARBA" id="ARBA00022727"/>
    </source>
</evidence>
<gene>
    <name evidence="12" type="primary">tmk</name>
    <name evidence="14" type="ORF">dsmv_3226</name>
</gene>
<dbReference type="HAMAP" id="MF_00165">
    <property type="entry name" value="Thymidylate_kinase"/>
    <property type="match status" value="1"/>
</dbReference>
<dbReference type="NCBIfam" id="TIGR00041">
    <property type="entry name" value="DTMP_kinase"/>
    <property type="match status" value="1"/>
</dbReference>
<feature type="binding site" evidence="12">
    <location>
        <begin position="7"/>
        <end position="14"/>
    </location>
    <ligand>
        <name>ATP</name>
        <dbReference type="ChEBI" id="CHEBI:30616"/>
    </ligand>
</feature>
<evidence type="ECO:0000313" key="14">
    <source>
        <dbReference type="EMBL" id="EPR34847.1"/>
    </source>
</evidence>
<comment type="catalytic activity">
    <reaction evidence="10 12">
        <text>dTMP + ATP = dTDP + ADP</text>
        <dbReference type="Rhea" id="RHEA:13517"/>
        <dbReference type="ChEBI" id="CHEBI:30616"/>
        <dbReference type="ChEBI" id="CHEBI:58369"/>
        <dbReference type="ChEBI" id="CHEBI:63528"/>
        <dbReference type="ChEBI" id="CHEBI:456216"/>
        <dbReference type="EC" id="2.7.4.9"/>
    </reaction>
</comment>
<dbReference type="SUPFAM" id="SSF52540">
    <property type="entry name" value="P-loop containing nucleoside triphosphate hydrolases"/>
    <property type="match status" value="1"/>
</dbReference>
<evidence type="ECO:0000256" key="3">
    <source>
        <dbReference type="ARBA" id="ARBA00017144"/>
    </source>
</evidence>
<dbReference type="EMBL" id="ATHJ01000110">
    <property type="protein sequence ID" value="EPR34847.1"/>
    <property type="molecule type" value="Genomic_DNA"/>
</dbReference>
<dbReference type="STRING" id="897.B2D07_07095"/>
<dbReference type="GO" id="GO:0006227">
    <property type="term" value="P:dUDP biosynthetic process"/>
    <property type="evidence" value="ECO:0007669"/>
    <property type="project" value="TreeGrafter"/>
</dbReference>
<dbReference type="InterPro" id="IPR027417">
    <property type="entry name" value="P-loop_NTPase"/>
</dbReference>
<accession>S7TCB5</accession>
<evidence type="ECO:0000313" key="15">
    <source>
        <dbReference type="Proteomes" id="UP000014977"/>
    </source>
</evidence>
<evidence type="ECO:0000256" key="4">
    <source>
        <dbReference type="ARBA" id="ARBA00022679"/>
    </source>
</evidence>
<dbReference type="CDD" id="cd01672">
    <property type="entry name" value="TMPK"/>
    <property type="match status" value="1"/>
</dbReference>
<protein>
    <recommendedName>
        <fullName evidence="3 12">Thymidylate kinase</fullName>
        <ecNumber evidence="2 12">2.7.4.9</ecNumber>
    </recommendedName>
    <alternativeName>
        <fullName evidence="9 12">dTMP kinase</fullName>
    </alternativeName>
</protein>
<keyword evidence="4 12" id="KW-0808">Transferase</keyword>
<evidence type="ECO:0000259" key="13">
    <source>
        <dbReference type="Pfam" id="PF02223"/>
    </source>
</evidence>
<evidence type="ECO:0000256" key="11">
    <source>
        <dbReference type="ARBA" id="ARBA00057735"/>
    </source>
</evidence>
<keyword evidence="6 12" id="KW-0547">Nucleotide-binding</keyword>
<keyword evidence="8 12" id="KW-0067">ATP-binding</keyword>
<dbReference type="eggNOG" id="COG0125">
    <property type="taxonomic scope" value="Bacteria"/>
</dbReference>
<evidence type="ECO:0000256" key="8">
    <source>
        <dbReference type="ARBA" id="ARBA00022840"/>
    </source>
</evidence>
<dbReference type="GO" id="GO:0006235">
    <property type="term" value="P:dTTP biosynthetic process"/>
    <property type="evidence" value="ECO:0007669"/>
    <property type="project" value="UniProtKB-UniRule"/>
</dbReference>
<dbReference type="PANTHER" id="PTHR10344:SF4">
    <property type="entry name" value="UMP-CMP KINASE 2, MITOCHONDRIAL"/>
    <property type="match status" value="1"/>
</dbReference>
<dbReference type="OrthoDB" id="9774907at2"/>
<comment type="caution">
    <text evidence="14">The sequence shown here is derived from an EMBL/GenBank/DDBJ whole genome shotgun (WGS) entry which is preliminary data.</text>
</comment>
<dbReference type="Proteomes" id="UP000014977">
    <property type="component" value="Unassembled WGS sequence"/>
</dbReference>
<dbReference type="InterPro" id="IPR018094">
    <property type="entry name" value="Thymidylate_kinase"/>
</dbReference>
<proteinExistence type="inferred from homology"/>
<evidence type="ECO:0000256" key="2">
    <source>
        <dbReference type="ARBA" id="ARBA00012980"/>
    </source>
</evidence>
<evidence type="ECO:0000256" key="10">
    <source>
        <dbReference type="ARBA" id="ARBA00048743"/>
    </source>
</evidence>
<dbReference type="PATRIC" id="fig|1121405.3.peg.3703"/>
<comment type="function">
    <text evidence="11 12">Phosphorylation of dTMP to form dTDP in both de novo and salvage pathways of dTTP synthesis.</text>
</comment>
<dbReference type="RefSeq" id="WP_020878316.1">
    <property type="nucleotide sequence ID" value="NZ_ATHJ01000110.1"/>
</dbReference>
<dbReference type="GO" id="GO:0005829">
    <property type="term" value="C:cytosol"/>
    <property type="evidence" value="ECO:0007669"/>
    <property type="project" value="TreeGrafter"/>
</dbReference>
<dbReference type="PANTHER" id="PTHR10344">
    <property type="entry name" value="THYMIDYLATE KINASE"/>
    <property type="match status" value="1"/>
</dbReference>
<keyword evidence="5 12" id="KW-0545">Nucleotide biosynthesis</keyword>
<dbReference type="Pfam" id="PF02223">
    <property type="entry name" value="Thymidylate_kin"/>
    <property type="match status" value="1"/>
</dbReference>
<keyword evidence="15" id="KW-1185">Reference proteome</keyword>
<dbReference type="GO" id="GO:0004798">
    <property type="term" value="F:dTMP kinase activity"/>
    <property type="evidence" value="ECO:0007669"/>
    <property type="project" value="UniProtKB-UniRule"/>
</dbReference>
<dbReference type="InterPro" id="IPR039430">
    <property type="entry name" value="Thymidylate_kin-like_dom"/>
</dbReference>
<name>S7TCB5_DESML</name>
<dbReference type="EC" id="2.7.4.9" evidence="2 12"/>
<evidence type="ECO:0000256" key="12">
    <source>
        <dbReference type="HAMAP-Rule" id="MF_00165"/>
    </source>
</evidence>
<evidence type="ECO:0000256" key="9">
    <source>
        <dbReference type="ARBA" id="ARBA00029962"/>
    </source>
</evidence>